<protein>
    <submittedName>
        <fullName evidence="1">Uncharacterized protein</fullName>
    </submittedName>
</protein>
<proteinExistence type="predicted"/>
<evidence type="ECO:0000313" key="2">
    <source>
        <dbReference type="Proteomes" id="UP001602058"/>
    </source>
</evidence>
<name>A0ABW6UUW1_9ACTN</name>
<keyword evidence="2" id="KW-1185">Reference proteome</keyword>
<accession>A0ABW6UUW1</accession>
<organism evidence="1 2">
    <name type="scientific">Streptomyces bluensis</name>
    <dbReference type="NCBI Taxonomy" id="33897"/>
    <lineage>
        <taxon>Bacteria</taxon>
        <taxon>Bacillati</taxon>
        <taxon>Actinomycetota</taxon>
        <taxon>Actinomycetes</taxon>
        <taxon>Kitasatosporales</taxon>
        <taxon>Streptomycetaceae</taxon>
        <taxon>Streptomyces</taxon>
    </lineage>
</organism>
<sequence length="194" mass="21674">MGELQTDVLYAADVFKDGKLRPVRVLDTRRWTCTPSPDRSGLQWRLNDLNDDTPHDAVFGMACLYWSATDPDPDGPALLDYPWEPLPENPDEAAAELTNRARDITPGHQSVWLCLRPILRPRITARWEEPDQRADHTEPDPAWNNRQAAWAAASARLAALGLGSIHYDGTGYQAPIALDQITALLDRAEQANPQ</sequence>
<gene>
    <name evidence="1" type="ORF">ACFY1D_37315</name>
</gene>
<dbReference type="EMBL" id="JBIAWJ010000031">
    <property type="protein sequence ID" value="MFF4527034.1"/>
    <property type="molecule type" value="Genomic_DNA"/>
</dbReference>
<dbReference type="Proteomes" id="UP001602058">
    <property type="component" value="Unassembled WGS sequence"/>
</dbReference>
<evidence type="ECO:0000313" key="1">
    <source>
        <dbReference type="EMBL" id="MFF4527034.1"/>
    </source>
</evidence>
<dbReference type="RefSeq" id="WP_387892517.1">
    <property type="nucleotide sequence ID" value="NZ_JBIAWJ010000031.1"/>
</dbReference>
<reference evidence="1 2" key="1">
    <citation type="submission" date="2024-10" db="EMBL/GenBank/DDBJ databases">
        <title>The Natural Products Discovery Center: Release of the First 8490 Sequenced Strains for Exploring Actinobacteria Biosynthetic Diversity.</title>
        <authorList>
            <person name="Kalkreuter E."/>
            <person name="Kautsar S.A."/>
            <person name="Yang D."/>
            <person name="Bader C.D."/>
            <person name="Teijaro C.N."/>
            <person name="Fluegel L."/>
            <person name="Davis C.M."/>
            <person name="Simpson J.R."/>
            <person name="Lauterbach L."/>
            <person name="Steele A.D."/>
            <person name="Gui C."/>
            <person name="Meng S."/>
            <person name="Li G."/>
            <person name="Viehrig K."/>
            <person name="Ye F."/>
            <person name="Su P."/>
            <person name="Kiefer A.F."/>
            <person name="Nichols A."/>
            <person name="Cepeda A.J."/>
            <person name="Yan W."/>
            <person name="Fan B."/>
            <person name="Jiang Y."/>
            <person name="Adhikari A."/>
            <person name="Zheng C.-J."/>
            <person name="Schuster L."/>
            <person name="Cowan T.M."/>
            <person name="Smanski M.J."/>
            <person name="Chevrette M.G."/>
            <person name="De Carvalho L.P.S."/>
            <person name="Shen B."/>
        </authorList>
    </citation>
    <scope>NUCLEOTIDE SEQUENCE [LARGE SCALE GENOMIC DNA]</scope>
    <source>
        <strain evidence="1 2">NPDC001390</strain>
    </source>
</reference>
<comment type="caution">
    <text evidence="1">The sequence shown here is derived from an EMBL/GenBank/DDBJ whole genome shotgun (WGS) entry which is preliminary data.</text>
</comment>